<organism evidence="2">
    <name type="scientific">Tanacetum cinerariifolium</name>
    <name type="common">Dalmatian daisy</name>
    <name type="synonym">Chrysanthemum cinerariifolium</name>
    <dbReference type="NCBI Taxonomy" id="118510"/>
    <lineage>
        <taxon>Eukaryota</taxon>
        <taxon>Viridiplantae</taxon>
        <taxon>Streptophyta</taxon>
        <taxon>Embryophyta</taxon>
        <taxon>Tracheophyta</taxon>
        <taxon>Spermatophyta</taxon>
        <taxon>Magnoliopsida</taxon>
        <taxon>eudicotyledons</taxon>
        <taxon>Gunneridae</taxon>
        <taxon>Pentapetalae</taxon>
        <taxon>asterids</taxon>
        <taxon>campanulids</taxon>
        <taxon>Asterales</taxon>
        <taxon>Asteraceae</taxon>
        <taxon>Asteroideae</taxon>
        <taxon>Anthemideae</taxon>
        <taxon>Anthemidinae</taxon>
        <taxon>Tanacetum</taxon>
    </lineage>
</organism>
<feature type="coiled-coil region" evidence="1">
    <location>
        <begin position="76"/>
        <end position="103"/>
    </location>
</feature>
<gene>
    <name evidence="2" type="ORF">Tci_468074</name>
</gene>
<proteinExistence type="predicted"/>
<evidence type="ECO:0000313" key="2">
    <source>
        <dbReference type="EMBL" id="GEY96100.1"/>
    </source>
</evidence>
<reference evidence="2" key="1">
    <citation type="journal article" date="2019" name="Sci. Rep.">
        <title>Draft genome of Tanacetum cinerariifolium, the natural source of mosquito coil.</title>
        <authorList>
            <person name="Yamashiro T."/>
            <person name="Shiraishi A."/>
            <person name="Satake H."/>
            <person name="Nakayama K."/>
        </authorList>
    </citation>
    <scope>NUCLEOTIDE SEQUENCE</scope>
</reference>
<evidence type="ECO:0000256" key="1">
    <source>
        <dbReference type="SAM" id="Coils"/>
    </source>
</evidence>
<protein>
    <submittedName>
        <fullName evidence="2">Uncharacterized protein</fullName>
    </submittedName>
</protein>
<comment type="caution">
    <text evidence="2">The sequence shown here is derived from an EMBL/GenBank/DDBJ whole genome shotgun (WGS) entry which is preliminary data.</text>
</comment>
<sequence>MRRVGKGFSGVETPLFEGMIVEQQVAKEGDADENVEDVNTGVATERFVSTADDDVGIHMDLFHTLLDTCTTLTRKVRNLEKDKIAQTLEIIKLKQRVKKLERRNKGRMIVEMNVDADVVLEEDKDVADDIVKDVQDADVEARAHDQGRQAKS</sequence>
<keyword evidence="1" id="KW-0175">Coiled coil</keyword>
<name>A0A699HYE6_TANCI</name>
<dbReference type="EMBL" id="BKCJ010226624">
    <property type="protein sequence ID" value="GEY96100.1"/>
    <property type="molecule type" value="Genomic_DNA"/>
</dbReference>
<dbReference type="AlphaFoldDB" id="A0A699HYE6"/>
<accession>A0A699HYE6</accession>